<sequence>MPKPRSAQVSLEATPFYHCTSYLAWVSQYAIGPEYALTVIILNN</sequence>
<proteinExistence type="predicted"/>
<dbReference type="EMBL" id="UOFI01000091">
    <property type="protein sequence ID" value="VAW67095.1"/>
    <property type="molecule type" value="Genomic_DNA"/>
</dbReference>
<organism evidence="1">
    <name type="scientific">hydrothermal vent metagenome</name>
    <dbReference type="NCBI Taxonomy" id="652676"/>
    <lineage>
        <taxon>unclassified sequences</taxon>
        <taxon>metagenomes</taxon>
        <taxon>ecological metagenomes</taxon>
    </lineage>
</organism>
<dbReference type="AlphaFoldDB" id="A0A3B0XFJ9"/>
<evidence type="ECO:0000313" key="1">
    <source>
        <dbReference type="EMBL" id="VAW67095.1"/>
    </source>
</evidence>
<name>A0A3B0XFJ9_9ZZZZ</name>
<gene>
    <name evidence="1" type="ORF">MNBD_GAMMA09-1493</name>
</gene>
<protein>
    <submittedName>
        <fullName evidence="1">Uncharacterized protein</fullName>
    </submittedName>
</protein>
<reference evidence="1" key="1">
    <citation type="submission" date="2018-06" db="EMBL/GenBank/DDBJ databases">
        <authorList>
            <person name="Zhirakovskaya E."/>
        </authorList>
    </citation>
    <scope>NUCLEOTIDE SEQUENCE</scope>
</reference>
<accession>A0A3B0XFJ9</accession>